<keyword evidence="6 7" id="KW-0472">Membrane</keyword>
<evidence type="ECO:0000256" key="5">
    <source>
        <dbReference type="ARBA" id="ARBA00022989"/>
    </source>
</evidence>
<protein>
    <submittedName>
        <fullName evidence="9">MFS transporter</fullName>
    </submittedName>
</protein>
<feature type="transmembrane region" description="Helical" evidence="7">
    <location>
        <begin position="372"/>
        <end position="393"/>
    </location>
</feature>
<feature type="transmembrane region" description="Helical" evidence="7">
    <location>
        <begin position="279"/>
        <end position="300"/>
    </location>
</feature>
<feature type="transmembrane region" description="Helical" evidence="7">
    <location>
        <begin position="102"/>
        <end position="121"/>
    </location>
</feature>
<dbReference type="InterPro" id="IPR020846">
    <property type="entry name" value="MFS_dom"/>
</dbReference>
<accession>A0A3M2MCZ3</accession>
<keyword evidence="5 7" id="KW-1133">Transmembrane helix</keyword>
<dbReference type="Pfam" id="PF07690">
    <property type="entry name" value="MFS_1"/>
    <property type="match status" value="1"/>
</dbReference>
<reference evidence="9 10" key="1">
    <citation type="submission" date="2018-10" db="EMBL/GenBank/DDBJ databases">
        <title>Isolation from soil.</title>
        <authorList>
            <person name="Hu J."/>
        </authorList>
    </citation>
    <scope>NUCLEOTIDE SEQUENCE [LARGE SCALE GENOMIC DNA]</scope>
    <source>
        <strain evidence="9 10">NEAU-Ht49</strain>
    </source>
</reference>
<name>A0A3M2MCZ3_9ACTN</name>
<feature type="transmembrane region" description="Helical" evidence="7">
    <location>
        <begin position="16"/>
        <end position="39"/>
    </location>
</feature>
<dbReference type="InterPro" id="IPR050171">
    <property type="entry name" value="MFS_Transporters"/>
</dbReference>
<dbReference type="PANTHER" id="PTHR23517:SF2">
    <property type="entry name" value="MULTIDRUG RESISTANCE PROTEIN MDTH"/>
    <property type="match status" value="1"/>
</dbReference>
<sequence length="413" mass="43686">MTVLRTLREMSSTVRVLMLGNLVSNLAAFLNAFLVLYLLHEGFSAWESGVALTALMVGRVLGSAVGGAAADRFGYRWTIIGSTAATAVLTAAIVYVPNVWAAVVVSAAAGLTATAFRPAAMARVVELTPDERHVMTFSIWRATFNIGSTLGPLTAALLLTWFGSYVPLFFADAATSLCYCLVALLVLPADAARTEPKQDEKAEKQPAPGYGKVLTDGRFMLVVLGLFLTSVAYIQMNSSLPLFVTGSGFDSRIYAVMLAINGFMVIALEIWLSKWTQKAPIGLPMTAGMALLGLGYLAYLGPSQTWVLMAGTIVWTCGELIAAPSMLAYPGLVAPAALRGRYIGLATLATQIAYSVGPVAGVTAWHLWGTRLWVLTGVCAGAAAVCVAVGAGLTTRPRQRQMHVSTEPESEPA</sequence>
<dbReference type="Gene3D" id="1.20.1250.20">
    <property type="entry name" value="MFS general substrate transporter like domains"/>
    <property type="match status" value="1"/>
</dbReference>
<feature type="transmembrane region" description="Helical" evidence="7">
    <location>
        <begin position="51"/>
        <end position="70"/>
    </location>
</feature>
<dbReference type="GO" id="GO:0005886">
    <property type="term" value="C:plasma membrane"/>
    <property type="evidence" value="ECO:0007669"/>
    <property type="project" value="UniProtKB-SubCell"/>
</dbReference>
<evidence type="ECO:0000259" key="8">
    <source>
        <dbReference type="PROSITE" id="PS50850"/>
    </source>
</evidence>
<evidence type="ECO:0000256" key="4">
    <source>
        <dbReference type="ARBA" id="ARBA00022692"/>
    </source>
</evidence>
<evidence type="ECO:0000313" key="9">
    <source>
        <dbReference type="EMBL" id="RMI47447.1"/>
    </source>
</evidence>
<comment type="subcellular location">
    <subcellularLocation>
        <location evidence="1">Cell membrane</location>
        <topology evidence="1">Multi-pass membrane protein</topology>
    </subcellularLocation>
</comment>
<keyword evidence="2" id="KW-0813">Transport</keyword>
<keyword evidence="10" id="KW-1185">Reference proteome</keyword>
<feature type="transmembrane region" description="Helical" evidence="7">
    <location>
        <begin position="342"/>
        <end position="366"/>
    </location>
</feature>
<evidence type="ECO:0000313" key="10">
    <source>
        <dbReference type="Proteomes" id="UP000282674"/>
    </source>
</evidence>
<organism evidence="9 10">
    <name type="scientific">Actinomadura harenae</name>
    <dbReference type="NCBI Taxonomy" id="2483351"/>
    <lineage>
        <taxon>Bacteria</taxon>
        <taxon>Bacillati</taxon>
        <taxon>Actinomycetota</taxon>
        <taxon>Actinomycetes</taxon>
        <taxon>Streptosporangiales</taxon>
        <taxon>Thermomonosporaceae</taxon>
        <taxon>Actinomadura</taxon>
    </lineage>
</organism>
<evidence type="ECO:0000256" key="3">
    <source>
        <dbReference type="ARBA" id="ARBA00022475"/>
    </source>
</evidence>
<feature type="domain" description="Major facilitator superfamily (MFS) profile" evidence="8">
    <location>
        <begin position="13"/>
        <end position="398"/>
    </location>
</feature>
<proteinExistence type="predicted"/>
<evidence type="ECO:0000256" key="7">
    <source>
        <dbReference type="SAM" id="Phobius"/>
    </source>
</evidence>
<evidence type="ECO:0000256" key="1">
    <source>
        <dbReference type="ARBA" id="ARBA00004651"/>
    </source>
</evidence>
<comment type="caution">
    <text evidence="9">The sequence shown here is derived from an EMBL/GenBank/DDBJ whole genome shotgun (WGS) entry which is preliminary data.</text>
</comment>
<feature type="transmembrane region" description="Helical" evidence="7">
    <location>
        <begin position="142"/>
        <end position="162"/>
    </location>
</feature>
<dbReference type="Proteomes" id="UP000282674">
    <property type="component" value="Unassembled WGS sequence"/>
</dbReference>
<feature type="transmembrane region" description="Helical" evidence="7">
    <location>
        <begin position="306"/>
        <end position="330"/>
    </location>
</feature>
<feature type="transmembrane region" description="Helical" evidence="7">
    <location>
        <begin position="213"/>
        <end position="233"/>
    </location>
</feature>
<evidence type="ECO:0000256" key="2">
    <source>
        <dbReference type="ARBA" id="ARBA00022448"/>
    </source>
</evidence>
<dbReference type="EMBL" id="RFFG01000003">
    <property type="protein sequence ID" value="RMI47447.1"/>
    <property type="molecule type" value="Genomic_DNA"/>
</dbReference>
<dbReference type="InterPro" id="IPR011701">
    <property type="entry name" value="MFS"/>
</dbReference>
<dbReference type="InterPro" id="IPR036259">
    <property type="entry name" value="MFS_trans_sf"/>
</dbReference>
<gene>
    <name evidence="9" type="ORF">EBO15_02780</name>
</gene>
<feature type="transmembrane region" description="Helical" evidence="7">
    <location>
        <begin position="77"/>
        <end position="96"/>
    </location>
</feature>
<feature type="transmembrane region" description="Helical" evidence="7">
    <location>
        <begin position="168"/>
        <end position="192"/>
    </location>
</feature>
<dbReference type="PANTHER" id="PTHR23517">
    <property type="entry name" value="RESISTANCE PROTEIN MDTM, PUTATIVE-RELATED-RELATED"/>
    <property type="match status" value="1"/>
</dbReference>
<dbReference type="GO" id="GO:0022857">
    <property type="term" value="F:transmembrane transporter activity"/>
    <property type="evidence" value="ECO:0007669"/>
    <property type="project" value="InterPro"/>
</dbReference>
<keyword evidence="3" id="KW-1003">Cell membrane</keyword>
<dbReference type="AlphaFoldDB" id="A0A3M2MCZ3"/>
<dbReference type="SUPFAM" id="SSF103473">
    <property type="entry name" value="MFS general substrate transporter"/>
    <property type="match status" value="1"/>
</dbReference>
<dbReference type="PROSITE" id="PS50850">
    <property type="entry name" value="MFS"/>
    <property type="match status" value="1"/>
</dbReference>
<evidence type="ECO:0000256" key="6">
    <source>
        <dbReference type="ARBA" id="ARBA00023136"/>
    </source>
</evidence>
<keyword evidence="4 7" id="KW-0812">Transmembrane</keyword>
<feature type="transmembrane region" description="Helical" evidence="7">
    <location>
        <begin position="253"/>
        <end position="272"/>
    </location>
</feature>